<proteinExistence type="predicted"/>
<name>A0ABT8X6C3_9FLAO</name>
<sequence length="78" mass="9148">MNDDDTNKERIKQIHTMLLEFASGNFAYKIERSDLDDDIEALTALVNMTFEEIKASFLHQGYANLNETYKHLVQMFLF</sequence>
<accession>A0ABT8X6C3</accession>
<comment type="caution">
    <text evidence="1">The sequence shown here is derived from an EMBL/GenBank/DDBJ whole genome shotgun (WGS) entry which is preliminary data.</text>
</comment>
<gene>
    <name evidence="1" type="ORF">Q4Q39_19245</name>
</gene>
<dbReference type="Proteomes" id="UP001176891">
    <property type="component" value="Unassembled WGS sequence"/>
</dbReference>
<reference evidence="1" key="1">
    <citation type="submission" date="2023-07" db="EMBL/GenBank/DDBJ databases">
        <title>Two novel species in the genus Flavivirga.</title>
        <authorList>
            <person name="Kwon K."/>
        </authorList>
    </citation>
    <scope>NUCLEOTIDE SEQUENCE</scope>
    <source>
        <strain evidence="1">KACC 14157</strain>
    </source>
</reference>
<evidence type="ECO:0000313" key="1">
    <source>
        <dbReference type="EMBL" id="MDO5989546.1"/>
    </source>
</evidence>
<evidence type="ECO:0000313" key="2">
    <source>
        <dbReference type="Proteomes" id="UP001176891"/>
    </source>
</evidence>
<keyword evidence="2" id="KW-1185">Reference proteome</keyword>
<protein>
    <recommendedName>
        <fullName evidence="3">HAMP domain-containing protein</fullName>
    </recommendedName>
</protein>
<dbReference type="EMBL" id="JAUOEM010000009">
    <property type="protein sequence ID" value="MDO5989546.1"/>
    <property type="molecule type" value="Genomic_DNA"/>
</dbReference>
<dbReference type="RefSeq" id="WP_303284210.1">
    <property type="nucleotide sequence ID" value="NZ_JAUOEM010000009.1"/>
</dbReference>
<evidence type="ECO:0008006" key="3">
    <source>
        <dbReference type="Google" id="ProtNLM"/>
    </source>
</evidence>
<organism evidence="1 2">
    <name type="scientific">Flavivirga amylovorans</name>
    <dbReference type="NCBI Taxonomy" id="870486"/>
    <lineage>
        <taxon>Bacteria</taxon>
        <taxon>Pseudomonadati</taxon>
        <taxon>Bacteroidota</taxon>
        <taxon>Flavobacteriia</taxon>
        <taxon>Flavobacteriales</taxon>
        <taxon>Flavobacteriaceae</taxon>
        <taxon>Flavivirga</taxon>
    </lineage>
</organism>